<organism evidence="1 2">
    <name type="scientific">Agrobacterium deltaense NCPPB 1641</name>
    <dbReference type="NCBI Taxonomy" id="1183425"/>
    <lineage>
        <taxon>Bacteria</taxon>
        <taxon>Pseudomonadati</taxon>
        <taxon>Pseudomonadota</taxon>
        <taxon>Alphaproteobacteria</taxon>
        <taxon>Hyphomicrobiales</taxon>
        <taxon>Rhizobiaceae</taxon>
        <taxon>Rhizobium/Agrobacterium group</taxon>
        <taxon>Agrobacterium</taxon>
    </lineage>
</organism>
<name>A0A1S7TN73_9HYPH</name>
<keyword evidence="2" id="KW-1185">Reference proteome</keyword>
<dbReference type="AlphaFoldDB" id="A0A1S7TN73"/>
<reference evidence="1" key="1">
    <citation type="submission" date="2016-01" db="EMBL/GenBank/DDBJ databases">
        <authorList>
            <person name="Regsiter A."/>
            <person name="william w."/>
        </authorList>
    </citation>
    <scope>NUCLEOTIDE SEQUENCE</scope>
    <source>
        <strain evidence="1">NCPPB 1641</strain>
    </source>
</reference>
<protein>
    <submittedName>
        <fullName evidence="1">Uncharacterized protein</fullName>
    </submittedName>
</protein>
<proteinExistence type="predicted"/>
<evidence type="ECO:0000313" key="1">
    <source>
        <dbReference type="EMBL" id="CVI56048.1"/>
    </source>
</evidence>
<comment type="caution">
    <text evidence="1">The sequence shown here is derived from an EMBL/GenBank/DDBJ whole genome shotgun (WGS) entry which is preliminary data.</text>
</comment>
<dbReference type="EMBL" id="FCNP01000018">
    <property type="protein sequence ID" value="CVI56048.1"/>
    <property type="molecule type" value="Genomic_DNA"/>
</dbReference>
<sequence>MVSSTGVKMGGAEDELSAAQSQSGFHVQQLRKIIVTQSLVTAAVVIL</sequence>
<dbReference type="Proteomes" id="UP000192140">
    <property type="component" value="Unassembled WGS sequence"/>
</dbReference>
<accession>A0A1S7TN73</accession>
<gene>
    <name evidence="1" type="ORF">AGR7A_Cc250101</name>
</gene>
<evidence type="ECO:0000313" key="2">
    <source>
        <dbReference type="Proteomes" id="UP000192140"/>
    </source>
</evidence>